<keyword evidence="1" id="KW-0479">Metal-binding</keyword>
<dbReference type="GO" id="GO:0005975">
    <property type="term" value="P:carbohydrate metabolic process"/>
    <property type="evidence" value="ECO:0007669"/>
    <property type="project" value="InterPro"/>
</dbReference>
<dbReference type="Proteomes" id="UP000245507">
    <property type="component" value="Unassembled WGS sequence"/>
</dbReference>
<reference evidence="2 3" key="1">
    <citation type="submission" date="2018-05" db="EMBL/GenBank/DDBJ databases">
        <title>Nocardioides silvaticus genome.</title>
        <authorList>
            <person name="Li C."/>
            <person name="Wang G."/>
        </authorList>
    </citation>
    <scope>NUCLEOTIDE SEQUENCE [LARGE SCALE GENOMIC DNA]</scope>
    <source>
        <strain evidence="2 3">CCTCC AB 2018079</strain>
    </source>
</reference>
<dbReference type="Pfam" id="PF05147">
    <property type="entry name" value="LANC_like"/>
    <property type="match status" value="1"/>
</dbReference>
<accession>A0A316TRY9</accession>
<dbReference type="SMART" id="SM01260">
    <property type="entry name" value="LANC_like"/>
    <property type="match status" value="1"/>
</dbReference>
<dbReference type="CDD" id="cd04434">
    <property type="entry name" value="LanC_like"/>
    <property type="match status" value="1"/>
</dbReference>
<protein>
    <recommendedName>
        <fullName evidence="4">Lanthionine synthetase</fullName>
    </recommendedName>
</protein>
<comment type="caution">
    <text evidence="2">The sequence shown here is derived from an EMBL/GenBank/DDBJ whole genome shotgun (WGS) entry which is preliminary data.</text>
</comment>
<name>A0A316TRY9_9ACTN</name>
<dbReference type="InterPro" id="IPR012341">
    <property type="entry name" value="6hp_glycosidase-like_sf"/>
</dbReference>
<dbReference type="GO" id="GO:0046872">
    <property type="term" value="F:metal ion binding"/>
    <property type="evidence" value="ECO:0007669"/>
    <property type="project" value="UniProtKB-KW"/>
</dbReference>
<keyword evidence="3" id="KW-1185">Reference proteome</keyword>
<sequence>MQRAEAAWSWVLRQVRWDSEGPWIPESVVLDGPRATEPPELRTGLHSGIGGLALVLAEIRLGRDWTGEEAELAAGIASQVRARTATETEVSYFDGLVSALTVLLALGEPGADAVVARLLELATGDGWATPWAGPPTYSDDARINDVTLGTAGVLLGAVWALRVGVPGSADLASCAAGVLLREAEETEHGPRWLFVPRRFRETPPTEMPGWSHGQAGITAALAVAGAVLDRHDLRDAARGGAERLVAIGEHADGTFVVPRYVPQLPSGDDPVSFGWCHGAAGTAQVFPALELAGVDDVAGRSPHAWGAAAWLAVRSSGLPERLEPGFWDNDGRCCGTAGVGDLALDRWQRYGDEEDLRFARILGDALVARACGDDEHRWWQFVEHRAEQPLLDPGVGWMQGAAGIAAYLFRLGRVLEEGPDASAVQRTDSWWAVRPA</sequence>
<organism evidence="2 3">
    <name type="scientific">Nocardioides silvaticus</name>
    <dbReference type="NCBI Taxonomy" id="2201891"/>
    <lineage>
        <taxon>Bacteria</taxon>
        <taxon>Bacillati</taxon>
        <taxon>Actinomycetota</taxon>
        <taxon>Actinomycetes</taxon>
        <taxon>Propionibacteriales</taxon>
        <taxon>Nocardioidaceae</taxon>
        <taxon>Nocardioides</taxon>
    </lineage>
</organism>
<dbReference type="Gene3D" id="1.50.10.10">
    <property type="match status" value="1"/>
</dbReference>
<feature type="binding site" evidence="1">
    <location>
        <position position="276"/>
    </location>
    <ligand>
        <name>Zn(2+)</name>
        <dbReference type="ChEBI" id="CHEBI:29105"/>
    </ligand>
</feature>
<proteinExistence type="predicted"/>
<dbReference type="InterPro" id="IPR007822">
    <property type="entry name" value="LANC-like"/>
</dbReference>
<dbReference type="SUPFAM" id="SSF158745">
    <property type="entry name" value="LanC-like"/>
    <property type="match status" value="1"/>
</dbReference>
<dbReference type="EMBL" id="QGDD01000006">
    <property type="protein sequence ID" value="PWN02406.1"/>
    <property type="molecule type" value="Genomic_DNA"/>
</dbReference>
<evidence type="ECO:0008006" key="4">
    <source>
        <dbReference type="Google" id="ProtNLM"/>
    </source>
</evidence>
<dbReference type="PRINTS" id="PR01950">
    <property type="entry name" value="LANCSUPER"/>
</dbReference>
<evidence type="ECO:0000256" key="1">
    <source>
        <dbReference type="PIRSR" id="PIRSR607822-1"/>
    </source>
</evidence>
<dbReference type="AlphaFoldDB" id="A0A316TRY9"/>
<keyword evidence="1" id="KW-0862">Zinc</keyword>
<feature type="binding site" evidence="1">
    <location>
        <position position="277"/>
    </location>
    <ligand>
        <name>Zn(2+)</name>
        <dbReference type="ChEBI" id="CHEBI:29105"/>
    </ligand>
</feature>
<evidence type="ECO:0000313" key="2">
    <source>
        <dbReference type="EMBL" id="PWN02406.1"/>
    </source>
</evidence>
<dbReference type="OrthoDB" id="3863115at2"/>
<dbReference type="GO" id="GO:0031179">
    <property type="term" value="P:peptide modification"/>
    <property type="evidence" value="ECO:0007669"/>
    <property type="project" value="InterPro"/>
</dbReference>
<gene>
    <name evidence="2" type="ORF">DJ010_14225</name>
</gene>
<evidence type="ECO:0000313" key="3">
    <source>
        <dbReference type="Proteomes" id="UP000245507"/>
    </source>
</evidence>